<dbReference type="SUPFAM" id="SSF88723">
    <property type="entry name" value="PIN domain-like"/>
    <property type="match status" value="1"/>
</dbReference>
<dbReference type="Proteomes" id="UP000007807">
    <property type="component" value="Chromosome"/>
</dbReference>
<name>F4BTX9_METSG</name>
<keyword evidence="2" id="KW-1185">Reference proteome</keyword>
<dbReference type="EMBL" id="CP002565">
    <property type="protein sequence ID" value="AEB67012.1"/>
    <property type="molecule type" value="Genomic_DNA"/>
</dbReference>
<gene>
    <name evidence="1" type="ordered locus">MCON_0101</name>
</gene>
<protein>
    <recommendedName>
        <fullName evidence="3">PIN domain-containing protein</fullName>
    </recommendedName>
</protein>
<accession>F4BTX9</accession>
<evidence type="ECO:0000313" key="2">
    <source>
        <dbReference type="Proteomes" id="UP000007807"/>
    </source>
</evidence>
<proteinExistence type="predicted"/>
<dbReference type="HOGENOM" id="CLU_111934_0_0_2"/>
<reference evidence="1 2" key="1">
    <citation type="journal article" date="2011" name="J. Bacteriol.">
        <title>Complete genome sequence of Methanosaeta concilii, a specialist in aceticlastic methanogenesis.</title>
        <authorList>
            <person name="Barber R.D."/>
            <person name="Zhang L."/>
            <person name="Harnack M."/>
            <person name="Olson M.V."/>
            <person name="Kaul R."/>
            <person name="Ingram-Smith C."/>
            <person name="Smith K.S."/>
        </authorList>
    </citation>
    <scope>NUCLEOTIDE SEQUENCE [LARGE SCALE GENOMIC DNA]</scope>
    <source>
        <strain evidence="2">ATCC 5969 / DSM 3671 / JCM 10134 / NBRC 103675 / OCM 69 / GP-6</strain>
    </source>
</reference>
<dbReference type="AlphaFoldDB" id="F4BTX9"/>
<dbReference type="InterPro" id="IPR029060">
    <property type="entry name" value="PIN-like_dom_sf"/>
</dbReference>
<evidence type="ECO:0000313" key="1">
    <source>
        <dbReference type="EMBL" id="AEB67012.1"/>
    </source>
</evidence>
<evidence type="ECO:0008006" key="3">
    <source>
        <dbReference type="Google" id="ProtNLM"/>
    </source>
</evidence>
<dbReference type="STRING" id="990316.MCON_0101"/>
<sequence>MSKFVQRFNSWANQSTAKKISNTAKILMKIYLDVCCINRPFDDQTEEIIRMESEAVLAILKRCLLEWTLIGSEAIDYEISRIPDAERRSKVEQIASISREKTIVDESIVSRVREIEMQGLIKPMDALHLACAERSADVMLTTDDEILRAAIRMSADIKVIVMNPARWLLDVL</sequence>
<dbReference type="InParanoid" id="F4BTX9"/>
<organism evidence="1 2">
    <name type="scientific">Methanothrix soehngenii (strain ATCC 5969 / DSM 3671 / JCM 10134 / NBRC 103675 / OCM 69 / GP-6)</name>
    <name type="common">Methanosaeta concilii</name>
    <dbReference type="NCBI Taxonomy" id="990316"/>
    <lineage>
        <taxon>Archaea</taxon>
        <taxon>Methanobacteriati</taxon>
        <taxon>Methanobacteriota</taxon>
        <taxon>Stenosarchaea group</taxon>
        <taxon>Methanomicrobia</taxon>
        <taxon>Methanotrichales</taxon>
        <taxon>Methanotrichaceae</taxon>
        <taxon>Methanothrix</taxon>
    </lineage>
</organism>
<dbReference type="KEGG" id="mcj:MCON_0101"/>
<dbReference type="Gene3D" id="3.40.50.1010">
    <property type="entry name" value="5'-nuclease"/>
    <property type="match status" value="1"/>
</dbReference>